<dbReference type="Proteomes" id="UP000297617">
    <property type="component" value="Unassembled WGS sequence"/>
</dbReference>
<keyword evidence="2 7" id="KW-0004">4Fe-4S</keyword>
<reference evidence="10" key="1">
    <citation type="submission" date="2018-10" db="EMBL/GenBank/DDBJ databases">
        <authorList>
            <person name="Vincent A.T."/>
            <person name="Schiettekatte O."/>
            <person name="Bourhy P."/>
            <person name="Veyrier F.J."/>
            <person name="Picardeau M."/>
        </authorList>
    </citation>
    <scope>NUCLEOTIDE SEQUENCE</scope>
    <source>
        <strain evidence="10">201800295</strain>
    </source>
</reference>
<gene>
    <name evidence="10" type="ORF">EHQ10_01655</name>
    <name evidence="11" type="ORF">EHQ43_10500</name>
</gene>
<organism evidence="11 13">
    <name type="scientific">Leptospira bouyouniensis</name>
    <dbReference type="NCBI Taxonomy" id="2484911"/>
    <lineage>
        <taxon>Bacteria</taxon>
        <taxon>Pseudomonadati</taxon>
        <taxon>Spirochaetota</taxon>
        <taxon>Spirochaetia</taxon>
        <taxon>Leptospirales</taxon>
        <taxon>Leptospiraceae</taxon>
        <taxon>Leptospira</taxon>
    </lineage>
</organism>
<comment type="subunit">
    <text evidence="7">Homodimer.</text>
</comment>
<keyword evidence="3 7" id="KW-0479">Metal-binding</keyword>
<keyword evidence="4 7" id="KW-0249">Electron transport</keyword>
<evidence type="ECO:0000256" key="4">
    <source>
        <dbReference type="ARBA" id="ARBA00022982"/>
    </source>
</evidence>
<keyword evidence="5 7" id="KW-0408">Iron</keyword>
<name>A0A7I0HQX7_9LEPT</name>
<evidence type="ECO:0000313" key="10">
    <source>
        <dbReference type="EMBL" id="TGK52484.1"/>
    </source>
</evidence>
<keyword evidence="6 7" id="KW-0411">Iron-sulfur</keyword>
<dbReference type="GO" id="GO:0019646">
    <property type="term" value="P:aerobic electron transport chain"/>
    <property type="evidence" value="ECO:0007669"/>
    <property type="project" value="InterPro"/>
</dbReference>
<proteinExistence type="inferred from homology"/>
<dbReference type="EMBL" id="RQFT01000010">
    <property type="protein sequence ID" value="TGL04718.1"/>
    <property type="molecule type" value="Genomic_DNA"/>
</dbReference>
<dbReference type="GO" id="GO:0046872">
    <property type="term" value="F:metal ion binding"/>
    <property type="evidence" value="ECO:0007669"/>
    <property type="project" value="UniProtKB-KW"/>
</dbReference>
<dbReference type="EMBL" id="RQFD01000003">
    <property type="protein sequence ID" value="TGK52484.1"/>
    <property type="molecule type" value="Genomic_DNA"/>
</dbReference>
<evidence type="ECO:0000256" key="5">
    <source>
        <dbReference type="ARBA" id="ARBA00023004"/>
    </source>
</evidence>
<feature type="domain" description="High potential iron-sulfur proteins family profile" evidence="9">
    <location>
        <begin position="44"/>
        <end position="124"/>
    </location>
</feature>
<comment type="caution">
    <text evidence="11">The sequence shown here is derived from an EMBL/GenBank/DDBJ whole genome shotgun (WGS) entry which is preliminary data.</text>
</comment>
<dbReference type="InterPro" id="IPR036369">
    <property type="entry name" value="HIPIP_sf"/>
</dbReference>
<reference evidence="11 13" key="2">
    <citation type="journal article" date="2019" name="PLoS Negl. Trop. Dis.">
        <title>Revisiting the worldwide diversity of Leptospira species in the environment.</title>
        <authorList>
            <person name="Vincent A.T."/>
            <person name="Schiettekatte O."/>
            <person name="Bourhy P."/>
            <person name="Veyrier F.J."/>
            <person name="Picardeau M."/>
        </authorList>
    </citation>
    <scope>NUCLEOTIDE SEQUENCE [LARGE SCALE GENOMIC DNA]</scope>
    <source>
        <strain evidence="11 13">201800273</strain>
        <strain evidence="10">201800295</strain>
    </source>
</reference>
<sequence>MNRFSRKQFLNQLIVLVSTLSLFGGESAISGKESKPVPKTIPIPEGETPVSENEPTAQALGFHQDAIKTDYNLYPDRKLPEAKNQFCATCSQFTKINEGWGKCNILSKGLVSNHGWCSAWSKRY</sequence>
<dbReference type="Gene3D" id="4.10.490.10">
    <property type="entry name" value="High potential iron-sulphur protein"/>
    <property type="match status" value="1"/>
</dbReference>
<dbReference type="Proteomes" id="UP000297641">
    <property type="component" value="Unassembled WGS sequence"/>
</dbReference>
<dbReference type="PROSITE" id="PS51373">
    <property type="entry name" value="HIPIP"/>
    <property type="match status" value="1"/>
</dbReference>
<evidence type="ECO:0000256" key="7">
    <source>
        <dbReference type="RuleBase" id="RU000620"/>
    </source>
</evidence>
<evidence type="ECO:0000313" key="11">
    <source>
        <dbReference type="EMBL" id="TGL04718.1"/>
    </source>
</evidence>
<evidence type="ECO:0000256" key="6">
    <source>
        <dbReference type="ARBA" id="ARBA00023014"/>
    </source>
</evidence>
<dbReference type="InterPro" id="IPR000170">
    <property type="entry name" value="High_potential_FeS_prot"/>
</dbReference>
<evidence type="ECO:0000256" key="3">
    <source>
        <dbReference type="ARBA" id="ARBA00022723"/>
    </source>
</evidence>
<protein>
    <recommendedName>
        <fullName evidence="7">High-potential iron-sulfur protein</fullName>
        <shortName evidence="7">HiPIP</shortName>
    </recommendedName>
</protein>
<feature type="region of interest" description="Disordered" evidence="8">
    <location>
        <begin position="27"/>
        <end position="53"/>
    </location>
</feature>
<dbReference type="SUPFAM" id="SSF57652">
    <property type="entry name" value="HIPIP (high potential iron protein)"/>
    <property type="match status" value="1"/>
</dbReference>
<keyword evidence="1 7" id="KW-0813">Transport</keyword>
<evidence type="ECO:0000256" key="8">
    <source>
        <dbReference type="SAM" id="MobiDB-lite"/>
    </source>
</evidence>
<dbReference type="GO" id="GO:0051539">
    <property type="term" value="F:4 iron, 4 sulfur cluster binding"/>
    <property type="evidence" value="ECO:0007669"/>
    <property type="project" value="UniProtKB-KW"/>
</dbReference>
<keyword evidence="12" id="KW-1185">Reference proteome</keyword>
<dbReference type="RefSeq" id="WP_135742849.1">
    <property type="nucleotide sequence ID" value="NZ_RQFD01000003.1"/>
</dbReference>
<dbReference type="OrthoDB" id="331550at2"/>
<comment type="similarity">
    <text evidence="7">Belongs to the high-potential iron-sulfur protein (HiPIP) family.</text>
</comment>
<evidence type="ECO:0000259" key="9">
    <source>
        <dbReference type="PROSITE" id="PS51373"/>
    </source>
</evidence>
<dbReference type="Pfam" id="PF01355">
    <property type="entry name" value="HIPIP"/>
    <property type="match status" value="1"/>
</dbReference>
<evidence type="ECO:0000313" key="13">
    <source>
        <dbReference type="Proteomes" id="UP000297641"/>
    </source>
</evidence>
<dbReference type="AlphaFoldDB" id="A0A7I0HQX7"/>
<dbReference type="GO" id="GO:0009055">
    <property type="term" value="F:electron transfer activity"/>
    <property type="evidence" value="ECO:0007669"/>
    <property type="project" value="InterPro"/>
</dbReference>
<accession>A0A7I0HQX7</accession>
<evidence type="ECO:0000256" key="2">
    <source>
        <dbReference type="ARBA" id="ARBA00022485"/>
    </source>
</evidence>
<comment type="function">
    <text evidence="7">Specific class of high-redox-potential 4Fe-4S ferredoxins. Functions in anaerobic electron transport in most purple and in some other photosynthetic bacteria and in at least one genus (Paracoccus) of halophilic, denitrifying bacteria.</text>
</comment>
<evidence type="ECO:0000313" key="12">
    <source>
        <dbReference type="Proteomes" id="UP000297617"/>
    </source>
</evidence>
<evidence type="ECO:0000256" key="1">
    <source>
        <dbReference type="ARBA" id="ARBA00022448"/>
    </source>
</evidence>